<name>A0A199W5V8_ANACO</name>
<evidence type="ECO:0000256" key="1">
    <source>
        <dbReference type="ARBA" id="ARBA00022741"/>
    </source>
</evidence>
<dbReference type="RefSeq" id="XP_020112220.1">
    <property type="nucleotide sequence ID" value="XM_020256631.1"/>
</dbReference>
<dbReference type="STRING" id="4615.A0A199W5V8"/>
<dbReference type="InterPro" id="IPR012340">
    <property type="entry name" value="NA-bd_OB-fold"/>
</dbReference>
<feature type="compositionally biased region" description="Basic and acidic residues" evidence="3">
    <location>
        <begin position="61"/>
        <end position="75"/>
    </location>
</feature>
<dbReference type="InterPro" id="IPR010914">
    <property type="entry name" value="RsgA_GTPase_dom"/>
</dbReference>
<dbReference type="Proteomes" id="UP000515123">
    <property type="component" value="Linkage group 21"/>
</dbReference>
<dbReference type="Proteomes" id="UP000092600">
    <property type="component" value="Unassembled WGS sequence"/>
</dbReference>
<organism evidence="6 7">
    <name type="scientific">Ananas comosus</name>
    <name type="common">Pineapple</name>
    <name type="synonym">Ananas ananas</name>
    <dbReference type="NCBI Taxonomy" id="4615"/>
    <lineage>
        <taxon>Eukaryota</taxon>
        <taxon>Viridiplantae</taxon>
        <taxon>Streptophyta</taxon>
        <taxon>Embryophyta</taxon>
        <taxon>Tracheophyta</taxon>
        <taxon>Spermatophyta</taxon>
        <taxon>Magnoliopsida</taxon>
        <taxon>Liliopsida</taxon>
        <taxon>Poales</taxon>
        <taxon>Bromeliaceae</taxon>
        <taxon>Bromelioideae</taxon>
        <taxon>Ananas</taxon>
    </lineage>
</organism>
<dbReference type="GeneID" id="109726827"/>
<dbReference type="Gene3D" id="2.40.50.140">
    <property type="entry name" value="Nucleic acid-binding proteins"/>
    <property type="match status" value="1"/>
</dbReference>
<evidence type="ECO:0000256" key="3">
    <source>
        <dbReference type="SAM" id="MobiDB-lite"/>
    </source>
</evidence>
<dbReference type="Gene3D" id="3.40.50.300">
    <property type="entry name" value="P-loop containing nucleotide triphosphate hydrolases"/>
    <property type="match status" value="1"/>
</dbReference>
<dbReference type="SUPFAM" id="SSF52540">
    <property type="entry name" value="P-loop containing nucleoside triphosphate hydrolases"/>
    <property type="match status" value="1"/>
</dbReference>
<keyword evidence="2" id="KW-0342">GTP-binding</keyword>
<dbReference type="CDD" id="cd01854">
    <property type="entry name" value="YjeQ_EngC"/>
    <property type="match status" value="1"/>
</dbReference>
<evidence type="ECO:0000313" key="6">
    <source>
        <dbReference type="EMBL" id="OAY84295.1"/>
    </source>
</evidence>
<dbReference type="Pfam" id="PF03193">
    <property type="entry name" value="RsgA_GTPase"/>
    <property type="match status" value="1"/>
</dbReference>
<gene>
    <name evidence="9" type="primary">LOC109726827</name>
    <name evidence="6" type="ORF">ACMD2_10029</name>
</gene>
<evidence type="ECO:0000259" key="5">
    <source>
        <dbReference type="PROSITE" id="PS51721"/>
    </source>
</evidence>
<evidence type="ECO:0000313" key="7">
    <source>
        <dbReference type="Proteomes" id="UP000092600"/>
    </source>
</evidence>
<accession>A0A199W5V8</accession>
<dbReference type="SUPFAM" id="SSF50249">
    <property type="entry name" value="Nucleic acid-binding proteins"/>
    <property type="match status" value="1"/>
</dbReference>
<dbReference type="EMBL" id="LSRQ01000233">
    <property type="protein sequence ID" value="OAY84295.1"/>
    <property type="molecule type" value="Genomic_DNA"/>
</dbReference>
<dbReference type="PANTHER" id="PTHR32120:SF11">
    <property type="entry name" value="SMALL RIBOSOMAL SUBUNIT BIOGENESIS GTPASE RSGA 1, MITOCHONDRIAL-RELATED"/>
    <property type="match status" value="1"/>
</dbReference>
<feature type="region of interest" description="Disordered" evidence="3">
    <location>
        <begin position="39"/>
        <end position="97"/>
    </location>
</feature>
<protein>
    <submittedName>
        <fullName evidence="6">Putative ribosome biogenesis GTPase RsgA</fullName>
    </submittedName>
    <submittedName>
        <fullName evidence="9">Uncharacterized protein LOC109726827</fullName>
    </submittedName>
</protein>
<reference evidence="9" key="2">
    <citation type="submission" date="2025-04" db="UniProtKB">
        <authorList>
            <consortium name="RefSeq"/>
        </authorList>
    </citation>
    <scope>IDENTIFICATION</scope>
    <source>
        <tissue evidence="9">Leaf</tissue>
    </source>
</reference>
<dbReference type="GO" id="GO:0005525">
    <property type="term" value="F:GTP binding"/>
    <property type="evidence" value="ECO:0007669"/>
    <property type="project" value="UniProtKB-KW"/>
</dbReference>
<proteinExistence type="inferred from homology"/>
<dbReference type="NCBIfam" id="TIGR00157">
    <property type="entry name" value="ribosome small subunit-dependent GTPase A"/>
    <property type="match status" value="1"/>
</dbReference>
<reference evidence="6 7" key="1">
    <citation type="journal article" date="2016" name="DNA Res.">
        <title>The draft genome of MD-2 pineapple using hybrid error correction of long reads.</title>
        <authorList>
            <person name="Redwan R.M."/>
            <person name="Saidin A."/>
            <person name="Kumar S.V."/>
        </authorList>
    </citation>
    <scope>NUCLEOTIDE SEQUENCE [LARGE SCALE GENOMIC DNA]</scope>
    <source>
        <strain evidence="7">cv. MD2</strain>
        <tissue evidence="6">Leaf</tissue>
    </source>
</reference>
<dbReference type="OrthoDB" id="442158at2759"/>
<dbReference type="PROSITE" id="PS50936">
    <property type="entry name" value="ENGC_GTPASE"/>
    <property type="match status" value="1"/>
</dbReference>
<feature type="domain" description="EngC GTPase" evidence="4">
    <location>
        <begin position="195"/>
        <end position="362"/>
    </location>
</feature>
<dbReference type="PROSITE" id="PS51721">
    <property type="entry name" value="G_CP"/>
    <property type="match status" value="1"/>
</dbReference>
<dbReference type="AlphaFoldDB" id="A0A199W5V8"/>
<feature type="compositionally biased region" description="Basic residues" evidence="3">
    <location>
        <begin position="76"/>
        <end position="85"/>
    </location>
</feature>
<dbReference type="Gene3D" id="1.10.40.50">
    <property type="entry name" value="Probable gtpase engc, domain 3"/>
    <property type="match status" value="1"/>
</dbReference>
<dbReference type="HAMAP" id="MF_01820">
    <property type="entry name" value="GTPase_RsgA"/>
    <property type="match status" value="1"/>
</dbReference>
<sequence>MPPLSSSFTLLRLRPAPAPPTIAAAALLLRRRSSSSSSSFSAAAAASASPREGAAAAPRKPPPDKNLLKAKDAIKEHHHHLHHHPSTSPSLDADDRRRGLLPNQAIGLVAAAQANFMRVIVESAGGHPESPSLFGGDPRVGTDLLCVVRALLKKIKRRVLVGDKVIVGSIDWADRRGMIEDVFERTSEVIDPPLANVDHLVVLFSMDQPRPEPFMLTRFLVEAESTGIPFTLALNKVELVGKETLTAWDERLHNWGYNPLFCSVDKKSGLAALEDILKGQTTVIVGPSGVGKSSLINSLRGTQSISTEDEINKLLELNSKWFGEQRVGDVSKRSGRGKHTTRHVSLLPLSGGGFLADTPGFNQPSLMKVTKRTLAETFPEIRRMLKVSEPLKCSFNDCLHLGEPGCVVKADWERYPYYLQLLDEIKIREEFQLRTVGTKREGDVRYKMGGMGVKQAEPRLEPKKHRRVSRKRLNQSILNDLDELDGLDDLDDLDYWSDVEELTR</sequence>
<feature type="domain" description="CP-type G" evidence="5">
    <location>
        <begin position="186"/>
        <end position="364"/>
    </location>
</feature>
<evidence type="ECO:0000256" key="2">
    <source>
        <dbReference type="ARBA" id="ARBA00023134"/>
    </source>
</evidence>
<dbReference type="GO" id="GO:0003924">
    <property type="term" value="F:GTPase activity"/>
    <property type="evidence" value="ECO:0007669"/>
    <property type="project" value="InterPro"/>
</dbReference>
<evidence type="ECO:0000313" key="8">
    <source>
        <dbReference type="Proteomes" id="UP000515123"/>
    </source>
</evidence>
<dbReference type="Gramene" id="Aco016083.1.mrna1">
    <property type="protein sequence ID" value="Aco016083.1.mrna1"/>
    <property type="gene ID" value="Aco016083.1.path1"/>
</dbReference>
<evidence type="ECO:0000313" key="9">
    <source>
        <dbReference type="RefSeq" id="XP_020112220.1"/>
    </source>
</evidence>
<dbReference type="InterPro" id="IPR027417">
    <property type="entry name" value="P-loop_NTPase"/>
</dbReference>
<keyword evidence="8" id="KW-1185">Reference proteome</keyword>
<feature type="compositionally biased region" description="Low complexity" evidence="3">
    <location>
        <begin position="39"/>
        <end position="58"/>
    </location>
</feature>
<keyword evidence="1" id="KW-0547">Nucleotide-binding</keyword>
<evidence type="ECO:0000259" key="4">
    <source>
        <dbReference type="PROSITE" id="PS50936"/>
    </source>
</evidence>
<dbReference type="PANTHER" id="PTHR32120">
    <property type="entry name" value="SMALL RIBOSOMAL SUBUNIT BIOGENESIS GTPASE RSGA"/>
    <property type="match status" value="1"/>
</dbReference>
<dbReference type="InterPro" id="IPR030378">
    <property type="entry name" value="G_CP_dom"/>
</dbReference>
<dbReference type="InterPro" id="IPR004881">
    <property type="entry name" value="Ribosome_biogen_GTPase_RsgA"/>
</dbReference>